<name>A0A7X0IJQ9_9ACTN</name>
<accession>A0A7X0IJQ9</accession>
<organism evidence="1 2">
    <name type="scientific">Sphaerisporangium rubeum</name>
    <dbReference type="NCBI Taxonomy" id="321317"/>
    <lineage>
        <taxon>Bacteria</taxon>
        <taxon>Bacillati</taxon>
        <taxon>Actinomycetota</taxon>
        <taxon>Actinomycetes</taxon>
        <taxon>Streptosporangiales</taxon>
        <taxon>Streptosporangiaceae</taxon>
        <taxon>Sphaerisporangium</taxon>
    </lineage>
</organism>
<gene>
    <name evidence="1" type="ORF">BJ992_005906</name>
</gene>
<evidence type="ECO:0000313" key="1">
    <source>
        <dbReference type="EMBL" id="MBB6476475.1"/>
    </source>
</evidence>
<dbReference type="Proteomes" id="UP000555564">
    <property type="component" value="Unassembled WGS sequence"/>
</dbReference>
<dbReference type="RefSeq" id="WP_184986541.1">
    <property type="nucleotide sequence ID" value="NZ_BAAALO010000059.1"/>
</dbReference>
<dbReference type="EMBL" id="JACHIU010000001">
    <property type="protein sequence ID" value="MBB6476475.1"/>
    <property type="molecule type" value="Genomic_DNA"/>
</dbReference>
<protein>
    <submittedName>
        <fullName evidence="1">Uncharacterized protein</fullName>
    </submittedName>
</protein>
<comment type="caution">
    <text evidence="1">The sequence shown here is derived from an EMBL/GenBank/DDBJ whole genome shotgun (WGS) entry which is preliminary data.</text>
</comment>
<proteinExistence type="predicted"/>
<reference evidence="1 2" key="1">
    <citation type="submission" date="2020-08" db="EMBL/GenBank/DDBJ databases">
        <title>Sequencing the genomes of 1000 actinobacteria strains.</title>
        <authorList>
            <person name="Klenk H.-P."/>
        </authorList>
    </citation>
    <scope>NUCLEOTIDE SEQUENCE [LARGE SCALE GENOMIC DNA]</scope>
    <source>
        <strain evidence="1 2">DSM 44936</strain>
    </source>
</reference>
<evidence type="ECO:0000313" key="2">
    <source>
        <dbReference type="Proteomes" id="UP000555564"/>
    </source>
</evidence>
<sequence length="157" mass="16963">MTHTPDRLAYINSLRDLADFLDTNPDIPLPDGTLTATYYPRGTDEEICDQVTHVARLMSADINAHDLVYGHVSTSVSFGLAEYKAVGILAAARARWDARRSYADSITLNPTTRQTVTVENNIAVIRHHCGTCGGTGVDSLAQTCRDCDGTGIDNHGA</sequence>
<dbReference type="AlphaFoldDB" id="A0A7X0IJQ9"/>
<keyword evidence="2" id="KW-1185">Reference proteome</keyword>